<dbReference type="SUPFAM" id="SSF53448">
    <property type="entry name" value="Nucleotide-diphospho-sugar transferases"/>
    <property type="match status" value="1"/>
</dbReference>
<feature type="transmembrane region" description="Helical" evidence="4">
    <location>
        <begin position="584"/>
        <end position="601"/>
    </location>
</feature>
<evidence type="ECO:0000256" key="2">
    <source>
        <dbReference type="ARBA" id="ARBA00022676"/>
    </source>
</evidence>
<dbReference type="PANTHER" id="PTHR43179">
    <property type="entry name" value="RHAMNOSYLTRANSFERASE WBBL"/>
    <property type="match status" value="1"/>
</dbReference>
<sequence length="736" mass="84580">MNSNVSLIIVSYKVKREIFNCIRSIIESKPKINFEIIVVDNDEKNTIEEDLKKQFPRVKYVKSPKNIGFGAGCNLGSKYARGEVLFLVNPDTEVPEGTIDNLYNFLISDKNIGAVSPILLNNRGVPYFVQGSELINPINAVFSLSGIYKLFPKNWIAENFFYKDWDRKAVREMDVVPGTSLMIKKKVFDEIGGFDEEFFLFFEEADLCKRLKIKGYRNYSVPDAKIIHFGGISTKKRNDIKEIFSKSRFYYFKKWYGSFLALILKLFFRFNKNLLFLTIILFLAALLRFYKLGSTMEFIGDQGWFYLSARDLLLTGNIPLVGITSSHTWLHQGPLWTYILSLIFLISNFNPVAPAYFTAIFSVLSTFLIYRVGTILFSRQTGLVSGLLYAVSPLTVLHSRMPYHTTLIPFFSLLFILFIYKWLSGKAMFFPAVILVLSILYNLELSTTSLWIVLVLFMVYGIYKKKQFVSKLKNPKIILLSIIGFIVPMLPILIYDFNHGFPQTFKFIAWIGYKFLKFFGLPGVGSITEQSSYLTVLNFFLESYGRLIFAESYQIALILLIISFSLFFFILYKDIGKKKIQLGYLLIGIYFIISFLGFLIAKTSSEAYLPIFFPPIIIIAGLVFNKLIVSNTFKLIGITFLIILVSFNVYPLFKNNSRINEGLSFKNRLNAVGRIIALTQDQEYNLLGKGEGSQFESFTMNYEYLLWWKSHPASRESVKTKIIISETSKGIIIEKK</sequence>
<dbReference type="InterPro" id="IPR029044">
    <property type="entry name" value="Nucleotide-diphossugar_trans"/>
</dbReference>
<protein>
    <recommendedName>
        <fullName evidence="9">Glycosyltransferase 2-like domain-containing protein</fullName>
    </recommendedName>
</protein>
<dbReference type="InterPro" id="IPR001173">
    <property type="entry name" value="Glyco_trans_2-like"/>
</dbReference>
<evidence type="ECO:0000259" key="6">
    <source>
        <dbReference type="Pfam" id="PF13231"/>
    </source>
</evidence>
<proteinExistence type="inferred from homology"/>
<keyword evidence="4" id="KW-1133">Transmembrane helix</keyword>
<gene>
    <name evidence="7" type="ORF">A3F29_02390</name>
</gene>
<reference evidence="7 8" key="1">
    <citation type="journal article" date="2016" name="Nat. Commun.">
        <title>Thousands of microbial genomes shed light on interconnected biogeochemical processes in an aquifer system.</title>
        <authorList>
            <person name="Anantharaman K."/>
            <person name="Brown C.T."/>
            <person name="Hug L.A."/>
            <person name="Sharon I."/>
            <person name="Castelle C.J."/>
            <person name="Probst A.J."/>
            <person name="Thomas B.C."/>
            <person name="Singh A."/>
            <person name="Wilkins M.J."/>
            <person name="Karaoz U."/>
            <person name="Brodie E.L."/>
            <person name="Williams K.H."/>
            <person name="Hubbard S.S."/>
            <person name="Banfield J.F."/>
        </authorList>
    </citation>
    <scope>NUCLEOTIDE SEQUENCE [LARGE SCALE GENOMIC DNA]</scope>
</reference>
<evidence type="ECO:0000256" key="4">
    <source>
        <dbReference type="SAM" id="Phobius"/>
    </source>
</evidence>
<feature type="transmembrane region" description="Helical" evidence="4">
    <location>
        <begin position="477"/>
        <end position="495"/>
    </location>
</feature>
<feature type="transmembrane region" description="Helical" evidence="4">
    <location>
        <begin position="607"/>
        <end position="628"/>
    </location>
</feature>
<organism evidence="7 8">
    <name type="scientific">Candidatus Roizmanbacteria bacterium RIFCSPHIGHO2_12_FULL_33_9</name>
    <dbReference type="NCBI Taxonomy" id="1802045"/>
    <lineage>
        <taxon>Bacteria</taxon>
        <taxon>Candidatus Roizmaniibacteriota</taxon>
    </lineage>
</organism>
<comment type="caution">
    <text evidence="7">The sequence shown here is derived from an EMBL/GenBank/DDBJ whole genome shotgun (WGS) entry which is preliminary data.</text>
</comment>
<keyword evidence="4" id="KW-0472">Membrane</keyword>
<dbReference type="AlphaFoldDB" id="A0A1F7HJ94"/>
<feature type="transmembrane region" description="Helical" evidence="4">
    <location>
        <begin position="553"/>
        <end position="572"/>
    </location>
</feature>
<evidence type="ECO:0008006" key="9">
    <source>
        <dbReference type="Google" id="ProtNLM"/>
    </source>
</evidence>
<evidence type="ECO:0000313" key="8">
    <source>
        <dbReference type="Proteomes" id="UP000177199"/>
    </source>
</evidence>
<feature type="domain" description="Glycosyltransferase RgtA/B/C/D-like" evidence="6">
    <location>
        <begin position="332"/>
        <end position="494"/>
    </location>
</feature>
<dbReference type="Pfam" id="PF00535">
    <property type="entry name" value="Glycos_transf_2"/>
    <property type="match status" value="1"/>
</dbReference>
<evidence type="ECO:0000256" key="3">
    <source>
        <dbReference type="ARBA" id="ARBA00022679"/>
    </source>
</evidence>
<dbReference type="GO" id="GO:0016757">
    <property type="term" value="F:glycosyltransferase activity"/>
    <property type="evidence" value="ECO:0007669"/>
    <property type="project" value="UniProtKB-KW"/>
</dbReference>
<dbReference type="CDD" id="cd04186">
    <property type="entry name" value="GT_2_like_c"/>
    <property type="match status" value="1"/>
</dbReference>
<keyword evidence="4" id="KW-0812">Transmembrane</keyword>
<feature type="transmembrane region" description="Helical" evidence="4">
    <location>
        <begin position="368"/>
        <end position="391"/>
    </location>
</feature>
<dbReference type="Gene3D" id="3.90.550.10">
    <property type="entry name" value="Spore Coat Polysaccharide Biosynthesis Protein SpsA, Chain A"/>
    <property type="match status" value="1"/>
</dbReference>
<accession>A0A1F7HJ94</accession>
<feature type="transmembrane region" description="Helical" evidence="4">
    <location>
        <begin position="336"/>
        <end position="361"/>
    </location>
</feature>
<feature type="domain" description="Glycosyltransferase 2-like" evidence="5">
    <location>
        <begin position="6"/>
        <end position="187"/>
    </location>
</feature>
<evidence type="ECO:0000313" key="7">
    <source>
        <dbReference type="EMBL" id="OGK31290.1"/>
    </source>
</evidence>
<feature type="transmembrane region" description="Helical" evidence="4">
    <location>
        <begin position="274"/>
        <end position="290"/>
    </location>
</feature>
<feature type="transmembrane region" description="Helical" evidence="4">
    <location>
        <begin position="449"/>
        <end position="465"/>
    </location>
</feature>
<feature type="transmembrane region" description="Helical" evidence="4">
    <location>
        <begin position="635"/>
        <end position="653"/>
    </location>
</feature>
<keyword evidence="3" id="KW-0808">Transferase</keyword>
<evidence type="ECO:0000259" key="5">
    <source>
        <dbReference type="Pfam" id="PF00535"/>
    </source>
</evidence>
<dbReference type="Proteomes" id="UP000177199">
    <property type="component" value="Unassembled WGS sequence"/>
</dbReference>
<dbReference type="EMBL" id="MFZV01000012">
    <property type="protein sequence ID" value="OGK31290.1"/>
    <property type="molecule type" value="Genomic_DNA"/>
</dbReference>
<name>A0A1F7HJ94_9BACT</name>
<keyword evidence="2" id="KW-0328">Glycosyltransferase</keyword>
<dbReference type="Pfam" id="PF13231">
    <property type="entry name" value="PMT_2"/>
    <property type="match status" value="1"/>
</dbReference>
<comment type="similarity">
    <text evidence="1">Belongs to the glycosyltransferase 2 family.</text>
</comment>
<dbReference type="InterPro" id="IPR038731">
    <property type="entry name" value="RgtA/B/C-like"/>
</dbReference>
<evidence type="ECO:0000256" key="1">
    <source>
        <dbReference type="ARBA" id="ARBA00006739"/>
    </source>
</evidence>
<dbReference type="PANTHER" id="PTHR43179:SF12">
    <property type="entry name" value="GALACTOFURANOSYLTRANSFERASE GLFT2"/>
    <property type="match status" value="1"/>
</dbReference>